<proteinExistence type="predicted"/>
<organism evidence="2 3">
    <name type="scientific">Paramecium tetraurelia</name>
    <dbReference type="NCBI Taxonomy" id="5888"/>
    <lineage>
        <taxon>Eukaryota</taxon>
        <taxon>Sar</taxon>
        <taxon>Alveolata</taxon>
        <taxon>Ciliophora</taxon>
        <taxon>Intramacronucleata</taxon>
        <taxon>Oligohymenophorea</taxon>
        <taxon>Peniculida</taxon>
        <taxon>Parameciidae</taxon>
        <taxon>Paramecium</taxon>
    </lineage>
</organism>
<reference evidence="2 3" key="1">
    <citation type="journal article" date="2006" name="Nature">
        <title>Global trends of whole-genome duplications revealed by the ciliate Paramecium tetraurelia.</title>
        <authorList>
            <consortium name="Genoscope"/>
            <person name="Aury J.-M."/>
            <person name="Jaillon O."/>
            <person name="Duret L."/>
            <person name="Noel B."/>
            <person name="Jubin C."/>
            <person name="Porcel B.M."/>
            <person name="Segurens B."/>
            <person name="Daubin V."/>
            <person name="Anthouard V."/>
            <person name="Aiach N."/>
            <person name="Arnaiz O."/>
            <person name="Billaut A."/>
            <person name="Beisson J."/>
            <person name="Blanc I."/>
            <person name="Bouhouche K."/>
            <person name="Camara F."/>
            <person name="Duharcourt S."/>
            <person name="Guigo R."/>
            <person name="Gogendeau D."/>
            <person name="Katinka M."/>
            <person name="Keller A.-M."/>
            <person name="Kissmehl R."/>
            <person name="Klotz C."/>
            <person name="Koll F."/>
            <person name="Le Moue A."/>
            <person name="Lepere C."/>
            <person name="Malinsky S."/>
            <person name="Nowacki M."/>
            <person name="Nowak J.K."/>
            <person name="Plattner H."/>
            <person name="Poulain J."/>
            <person name="Ruiz F."/>
            <person name="Serrano V."/>
            <person name="Zagulski M."/>
            <person name="Dessen P."/>
            <person name="Betermier M."/>
            <person name="Weissenbach J."/>
            <person name="Scarpelli C."/>
            <person name="Schachter V."/>
            <person name="Sperling L."/>
            <person name="Meyer E."/>
            <person name="Cohen J."/>
            <person name="Wincker P."/>
        </authorList>
    </citation>
    <scope>NUCLEOTIDE SEQUENCE [LARGE SCALE GENOMIC DNA]</scope>
    <source>
        <strain evidence="2 3">Stock d4-2</strain>
    </source>
</reference>
<dbReference type="AlphaFoldDB" id="A0DS81"/>
<dbReference type="KEGG" id="ptm:GSPATT00019602001"/>
<dbReference type="Proteomes" id="UP000000600">
    <property type="component" value="Unassembled WGS sequence"/>
</dbReference>
<keyword evidence="3" id="KW-1185">Reference proteome</keyword>
<feature type="transmembrane region" description="Helical" evidence="1">
    <location>
        <begin position="77"/>
        <end position="95"/>
    </location>
</feature>
<evidence type="ECO:0000313" key="3">
    <source>
        <dbReference type="Proteomes" id="UP000000600"/>
    </source>
</evidence>
<evidence type="ECO:0000256" key="1">
    <source>
        <dbReference type="SAM" id="Phobius"/>
    </source>
</evidence>
<dbReference type="HOGENOM" id="CLU_954604_0_0_1"/>
<keyword evidence="1" id="KW-0812">Transmembrane</keyword>
<accession>A0DS81</accession>
<dbReference type="RefSeq" id="XP_001453295.1">
    <property type="nucleotide sequence ID" value="XM_001453258.1"/>
</dbReference>
<keyword evidence="1" id="KW-0472">Membrane</keyword>
<evidence type="ECO:0000313" key="2">
    <source>
        <dbReference type="EMBL" id="CAK85898.1"/>
    </source>
</evidence>
<name>A0DS81_PARTE</name>
<dbReference type="InParanoid" id="A0DS81"/>
<protein>
    <recommendedName>
        <fullName evidence="4">Transmembrane protein</fullName>
    </recommendedName>
</protein>
<dbReference type="EMBL" id="CT868552">
    <property type="protein sequence ID" value="CAK85898.1"/>
    <property type="molecule type" value="Genomic_DNA"/>
</dbReference>
<dbReference type="GeneID" id="5039080"/>
<evidence type="ECO:0008006" key="4">
    <source>
        <dbReference type="Google" id="ProtNLM"/>
    </source>
</evidence>
<gene>
    <name evidence="2" type="ORF">GSPATT00019602001</name>
</gene>
<keyword evidence="1" id="KW-1133">Transmembrane helix</keyword>
<sequence>MLKQKHIYIENILYLLFRFDQHIYFIVTQFSTSIGVIFIQYCLNNVFFYEYATILFQKLYKGLYQDFHFFQIKIHKVLLTIFSVSSLATLLSNFFKQHNFQLIQDASVKQYSSFLLGSVALQSASQFKNSFSFIIWLVTFGYFIHKSLNDLLIRFLFCSCSGAQQSLKRFSNFAISFGLINSKRKMCFLLYLVSFQSYFLQSNSQTLLKHIFHLYFRYIYHMLLSLLKKLEIHQIQTGTFRIRPYPNILFFRQNSSNHAINQYTPSMSSILRTCNQPLILFQTKSNFSNPSV</sequence>